<keyword evidence="3" id="KW-1185">Reference proteome</keyword>
<sequence length="100" mass="11103">MVVRVRVRLRLPACLPAWVCLGCLFLLHHFYHLLQCPLFFSLHLPFHQYSSCLCVYHVSYYSSCGGGDGGGRYCAVLVFVVETGDVVCGDRSSDGVSRGE</sequence>
<evidence type="ECO:0000313" key="2">
    <source>
        <dbReference type="EMBL" id="MPC20392.1"/>
    </source>
</evidence>
<keyword evidence="1" id="KW-0812">Transmembrane</keyword>
<dbReference type="AlphaFoldDB" id="A0A5B7DFX3"/>
<accession>A0A5B7DFX3</accession>
<name>A0A5B7DFX3_PORTR</name>
<protein>
    <submittedName>
        <fullName evidence="2">Uncharacterized protein</fullName>
    </submittedName>
</protein>
<dbReference type="Proteomes" id="UP000324222">
    <property type="component" value="Unassembled WGS sequence"/>
</dbReference>
<evidence type="ECO:0000313" key="3">
    <source>
        <dbReference type="Proteomes" id="UP000324222"/>
    </source>
</evidence>
<reference evidence="2 3" key="1">
    <citation type="submission" date="2019-05" db="EMBL/GenBank/DDBJ databases">
        <title>Another draft genome of Portunus trituberculatus and its Hox gene families provides insights of decapod evolution.</title>
        <authorList>
            <person name="Jeong J.-H."/>
            <person name="Song I."/>
            <person name="Kim S."/>
            <person name="Choi T."/>
            <person name="Kim D."/>
            <person name="Ryu S."/>
            <person name="Kim W."/>
        </authorList>
    </citation>
    <scope>NUCLEOTIDE SEQUENCE [LARGE SCALE GENOMIC DNA]</scope>
    <source>
        <tissue evidence="2">Muscle</tissue>
    </source>
</reference>
<proteinExistence type="predicted"/>
<evidence type="ECO:0000256" key="1">
    <source>
        <dbReference type="SAM" id="Phobius"/>
    </source>
</evidence>
<keyword evidence="1" id="KW-1133">Transmembrane helix</keyword>
<comment type="caution">
    <text evidence="2">The sequence shown here is derived from an EMBL/GenBank/DDBJ whole genome shotgun (WGS) entry which is preliminary data.</text>
</comment>
<gene>
    <name evidence="2" type="ORF">E2C01_013334</name>
</gene>
<organism evidence="2 3">
    <name type="scientific">Portunus trituberculatus</name>
    <name type="common">Swimming crab</name>
    <name type="synonym">Neptunus trituberculatus</name>
    <dbReference type="NCBI Taxonomy" id="210409"/>
    <lineage>
        <taxon>Eukaryota</taxon>
        <taxon>Metazoa</taxon>
        <taxon>Ecdysozoa</taxon>
        <taxon>Arthropoda</taxon>
        <taxon>Crustacea</taxon>
        <taxon>Multicrustacea</taxon>
        <taxon>Malacostraca</taxon>
        <taxon>Eumalacostraca</taxon>
        <taxon>Eucarida</taxon>
        <taxon>Decapoda</taxon>
        <taxon>Pleocyemata</taxon>
        <taxon>Brachyura</taxon>
        <taxon>Eubrachyura</taxon>
        <taxon>Portunoidea</taxon>
        <taxon>Portunidae</taxon>
        <taxon>Portuninae</taxon>
        <taxon>Portunus</taxon>
    </lineage>
</organism>
<keyword evidence="1" id="KW-0472">Membrane</keyword>
<dbReference type="EMBL" id="VSRR010000867">
    <property type="protein sequence ID" value="MPC20392.1"/>
    <property type="molecule type" value="Genomic_DNA"/>
</dbReference>
<feature type="transmembrane region" description="Helical" evidence="1">
    <location>
        <begin position="12"/>
        <end position="31"/>
    </location>
</feature>